<feature type="compositionally biased region" description="Polar residues" evidence="5">
    <location>
        <begin position="111"/>
        <end position="126"/>
    </location>
</feature>
<dbReference type="InterPro" id="IPR018203">
    <property type="entry name" value="GDP_dissociation_inhibitor"/>
</dbReference>
<dbReference type="PRINTS" id="PR00893">
    <property type="entry name" value="RABESCORT"/>
</dbReference>
<feature type="region of interest" description="Disordered" evidence="5">
    <location>
        <begin position="69"/>
        <end position="99"/>
    </location>
</feature>
<organism evidence="6 7">
    <name type="scientific">Porites evermanni</name>
    <dbReference type="NCBI Taxonomy" id="104178"/>
    <lineage>
        <taxon>Eukaryota</taxon>
        <taxon>Metazoa</taxon>
        <taxon>Cnidaria</taxon>
        <taxon>Anthozoa</taxon>
        <taxon>Hexacorallia</taxon>
        <taxon>Scleractinia</taxon>
        <taxon>Fungiina</taxon>
        <taxon>Poritidae</taxon>
        <taxon>Porites</taxon>
    </lineage>
</organism>
<evidence type="ECO:0000256" key="5">
    <source>
        <dbReference type="SAM" id="MobiDB-lite"/>
    </source>
</evidence>
<feature type="compositionally biased region" description="Basic and acidic residues" evidence="5">
    <location>
        <begin position="694"/>
        <end position="708"/>
    </location>
</feature>
<comment type="similarity">
    <text evidence="2">Belongs to the Rab GDI family.</text>
</comment>
<evidence type="ECO:0008006" key="8">
    <source>
        <dbReference type="Google" id="ProtNLM"/>
    </source>
</evidence>
<dbReference type="EMBL" id="CALNXI010003996">
    <property type="protein sequence ID" value="CAH3194836.1"/>
    <property type="molecule type" value="Genomic_DNA"/>
</dbReference>
<dbReference type="InterPro" id="IPR001738">
    <property type="entry name" value="Rab_escort"/>
</dbReference>
<dbReference type="SUPFAM" id="SSF51905">
    <property type="entry name" value="FAD/NAD(P)-binding domain"/>
    <property type="match status" value="2"/>
</dbReference>
<dbReference type="Gene3D" id="3.30.519.10">
    <property type="entry name" value="Guanine Nucleotide Dissociation Inhibitor, domain 2"/>
    <property type="match status" value="1"/>
</dbReference>
<evidence type="ECO:0000256" key="1">
    <source>
        <dbReference type="ARBA" id="ARBA00004496"/>
    </source>
</evidence>
<dbReference type="Proteomes" id="UP001159427">
    <property type="component" value="Unassembled WGS sequence"/>
</dbReference>
<accession>A0ABN8SUM6</accession>
<evidence type="ECO:0000313" key="7">
    <source>
        <dbReference type="Proteomes" id="UP001159427"/>
    </source>
</evidence>
<dbReference type="Gene3D" id="1.10.405.10">
    <property type="entry name" value="Guanine Nucleotide Dissociation Inhibitor, domain 1"/>
    <property type="match status" value="1"/>
</dbReference>
<comment type="caution">
    <text evidence="6">The sequence shown here is derived from an EMBL/GenBank/DDBJ whole genome shotgun (WGS) entry which is preliminary data.</text>
</comment>
<evidence type="ECO:0000256" key="2">
    <source>
        <dbReference type="ARBA" id="ARBA00005593"/>
    </source>
</evidence>
<dbReference type="PANTHER" id="PTHR11787">
    <property type="entry name" value="RAB GDP-DISSOCIATION INHIBITOR"/>
    <property type="match status" value="1"/>
</dbReference>
<gene>
    <name evidence="6" type="ORF">PEVE_00028675</name>
</gene>
<feature type="compositionally biased region" description="Polar residues" evidence="5">
    <location>
        <begin position="194"/>
        <end position="204"/>
    </location>
</feature>
<dbReference type="Gene3D" id="3.50.50.60">
    <property type="entry name" value="FAD/NAD(P)-binding domain"/>
    <property type="match status" value="2"/>
</dbReference>
<dbReference type="PRINTS" id="PR00891">
    <property type="entry name" value="RABGDIREP"/>
</dbReference>
<evidence type="ECO:0000256" key="4">
    <source>
        <dbReference type="ARBA" id="ARBA00022490"/>
    </source>
</evidence>
<feature type="compositionally biased region" description="Basic and acidic residues" evidence="5">
    <location>
        <begin position="142"/>
        <end position="163"/>
    </location>
</feature>
<protein>
    <recommendedName>
        <fullName evidence="8">Rab proteins geranylgeranyltransferase component A</fullName>
    </recommendedName>
</protein>
<dbReference type="Pfam" id="PF00996">
    <property type="entry name" value="GDI"/>
    <property type="match status" value="2"/>
</dbReference>
<evidence type="ECO:0000256" key="3">
    <source>
        <dbReference type="ARBA" id="ARBA00022468"/>
    </source>
</evidence>
<feature type="region of interest" description="Disordered" evidence="5">
    <location>
        <begin position="653"/>
        <end position="730"/>
    </location>
</feature>
<dbReference type="PIRSF" id="PIRSF016550">
    <property type="entry name" value="Rab_ger_ger_transf_A_euk"/>
    <property type="match status" value="1"/>
</dbReference>
<dbReference type="InterPro" id="IPR036188">
    <property type="entry name" value="FAD/NAD-bd_sf"/>
</dbReference>
<dbReference type="PANTHER" id="PTHR11787:SF4">
    <property type="entry name" value="CHM, RAB ESCORT PROTEIN 1"/>
    <property type="match status" value="1"/>
</dbReference>
<feature type="compositionally biased region" description="Basic and acidic residues" evidence="5">
    <location>
        <begin position="69"/>
        <end position="88"/>
    </location>
</feature>
<dbReference type="SUPFAM" id="SSF54373">
    <property type="entry name" value="FAD-linked reductases, C-terminal domain"/>
    <property type="match status" value="1"/>
</dbReference>
<reference evidence="6 7" key="1">
    <citation type="submission" date="2022-05" db="EMBL/GenBank/DDBJ databases">
        <authorList>
            <consortium name="Genoscope - CEA"/>
            <person name="William W."/>
        </authorList>
    </citation>
    <scope>NUCLEOTIDE SEQUENCE [LARGE SCALE GENOMIC DNA]</scope>
</reference>
<keyword evidence="3" id="KW-0343">GTPase activation</keyword>
<comment type="subcellular location">
    <subcellularLocation>
        <location evidence="1">Cytoplasm</location>
    </subcellularLocation>
</comment>
<keyword evidence="4" id="KW-0963">Cytoplasm</keyword>
<feature type="region of interest" description="Disordered" evidence="5">
    <location>
        <begin position="111"/>
        <end position="213"/>
    </location>
</feature>
<proteinExistence type="inferred from homology"/>
<name>A0ABN8SUM6_9CNID</name>
<keyword evidence="7" id="KW-1185">Reference proteome</keyword>
<evidence type="ECO:0000313" key="6">
    <source>
        <dbReference type="EMBL" id="CAH3194836.1"/>
    </source>
</evidence>
<sequence length="730" mass="80293">MADELPEDFDVIVLGTGFPESVVAAALSRIGMKVLHLDRNDYYSDQWVTFTFESLLKWIELNQVDCKEAANEQEETGAKPDEEPKLEAGTHSIPIPSHSSEISNVVVNKKLPQQDTVDPQVTNQEVKGTDALKPTVVSSQLQEHKESSETGKSDAAIKIETSQDARAPTDSNAEESNASSRALEGSEEGKSYDQSETVNETVASAESGVNEVPEVENKVAVPTEVGSGDLPEIPFVLPPRERHETKPPISVNMSYDDLKPYWRRFNIDVAPKVLFSRGPLVEALISANISHYAEFKSVTRILTYMDGKVEEVPCSRADVFSSSVISIVEKRMLMKFLTFCLDFEQQKDQYEGYEDRPYAEFLQSRRLTPNLQHFIIHAIAMVKLETPTLQGLKATQGFLQSLGRYGNTPFIWPLYGAGEMPQAFCRMCAVFGGLYCLRRDASGITINNANNECTGVISNNQLLKCKQLILGHSYVPKRFRKDCEQFVSRAVFITCSSLKPSEEEFISVLSVPPSVPGGEPVRVIELGPTTMACPKGLYVVHLVCQGSSSAKDDLEATAEKLFYFPSEGVMTSDKPTALWSLYFNQATPDPTCFTDLPSNVHALLLPGNTLGFGEALQQAKQVFEKICPDEEFLQAVPNPEDIILDDFLQDGNQNAEAEPEGEAQADAVVQESTEEESSSAAMVEEQDCVTSEGADGRGEGDAGVKDEGPASGASQEQREDDQESKQSRNE</sequence>